<feature type="domain" description="AAA" evidence="1">
    <location>
        <begin position="52"/>
        <end position="152"/>
    </location>
</feature>
<dbReference type="Proteomes" id="UP000009005">
    <property type="component" value="Chromosome"/>
</dbReference>
<dbReference type="HOGENOM" id="CLU_801266_0_0_14"/>
<dbReference type="Gene3D" id="1.10.1750.10">
    <property type="match status" value="1"/>
</dbReference>
<sequence length="334" mass="39418">MKDEAELTLKIQLESELKDFKSNSKLDFFIHNPNNSLVINKLKEFITNSETSLLLIGSKGSGKSYLIKELLKEVEYIYLNLKTFQEKLFIFKSNKKAFITSLKNYKLIVFDNLESISKDSYKLLKQIKEVREELGNKNLFIQVESNNQQITNNLLVLPPPTQKFVLQLTKELLKRHYPELKITESAIEFLSYILGNNLKELINKLFKFFLFLESYSFQTNILDKEELNNIFNDLFNKSEKKSLINYEQNSQLKALCEKKSFDLEIVKSKSKTKKSVFERDQIIHILRERFNFSIKDISQILSRSESSIHYSLNKIKNKKESETFKNYFDYLTKL</sequence>
<proteinExistence type="predicted"/>
<dbReference type="SUPFAM" id="SSF52540">
    <property type="entry name" value="P-loop containing nucleoside triphosphate hydrolases"/>
    <property type="match status" value="1"/>
</dbReference>
<keyword evidence="3" id="KW-1185">Reference proteome</keyword>
<dbReference type="AlphaFoldDB" id="I6YA48"/>
<dbReference type="GO" id="GO:0006260">
    <property type="term" value="P:DNA replication"/>
    <property type="evidence" value="ECO:0007669"/>
    <property type="project" value="TreeGrafter"/>
</dbReference>
<dbReference type="GO" id="GO:0043565">
    <property type="term" value="F:sequence-specific DNA binding"/>
    <property type="evidence" value="ECO:0007669"/>
    <property type="project" value="InterPro"/>
</dbReference>
<dbReference type="InterPro" id="IPR010921">
    <property type="entry name" value="Trp_repressor/repl_initiator"/>
</dbReference>
<dbReference type="PANTHER" id="PTHR30050:SF4">
    <property type="entry name" value="ATP-BINDING PROTEIN RV3427C IN INSERTION SEQUENCE-RELATED"/>
    <property type="match status" value="1"/>
</dbReference>
<evidence type="ECO:0000313" key="3">
    <source>
        <dbReference type="Proteomes" id="UP000009005"/>
    </source>
</evidence>
<reference evidence="2 3" key="1">
    <citation type="journal article" date="2012" name="J. Bacteriol.">
        <title>Complete genome sequence of Mycoplasma wenyonii strain Massachusetts.</title>
        <authorList>
            <person name="Dos Santos A.P."/>
            <person name="Guimaraes A.M."/>
            <person name="do Nascimento N.C."/>
            <person name="Sanmiguel P.J."/>
            <person name="Messick J.B."/>
        </authorList>
    </citation>
    <scope>NUCLEOTIDE SEQUENCE [LARGE SCALE GENOMIC DNA]</scope>
    <source>
        <strain evidence="2 3">Massachusetts</strain>
    </source>
</reference>
<accession>I6YA48</accession>
<dbReference type="InterPro" id="IPR027417">
    <property type="entry name" value="P-loop_NTPase"/>
</dbReference>
<dbReference type="Pfam" id="PF13173">
    <property type="entry name" value="AAA_14"/>
    <property type="match status" value="1"/>
</dbReference>
<dbReference type="KEGG" id="mwe:WEN_00005"/>
<organism evidence="2 3">
    <name type="scientific">Mycoplasma wenyonii (strain Massachusetts)</name>
    <name type="common">Eperythrozoon wenyonii</name>
    <dbReference type="NCBI Taxonomy" id="1197325"/>
    <lineage>
        <taxon>Bacteria</taxon>
        <taxon>Bacillati</taxon>
        <taxon>Mycoplasmatota</taxon>
        <taxon>Mollicutes</taxon>
        <taxon>Mycoplasmataceae</taxon>
        <taxon>Mycoplasma</taxon>
    </lineage>
</organism>
<protein>
    <submittedName>
        <fullName evidence="2">DnaA chromosomal replication initiation protein</fullName>
    </submittedName>
</protein>
<name>I6YA48_MYCWM</name>
<gene>
    <name evidence="2" type="ordered locus">WEN_00005</name>
</gene>
<dbReference type="SUPFAM" id="SSF48295">
    <property type="entry name" value="TrpR-like"/>
    <property type="match status" value="1"/>
</dbReference>
<dbReference type="Gene3D" id="3.40.50.300">
    <property type="entry name" value="P-loop containing nucleotide triphosphate hydrolases"/>
    <property type="match status" value="1"/>
</dbReference>
<evidence type="ECO:0000259" key="1">
    <source>
        <dbReference type="Pfam" id="PF13173"/>
    </source>
</evidence>
<dbReference type="STRING" id="1197325.WEN_00005"/>
<evidence type="ECO:0000313" key="2">
    <source>
        <dbReference type="EMBL" id="AFN64811.1"/>
    </source>
</evidence>
<dbReference type="InterPro" id="IPR041682">
    <property type="entry name" value="AAA_14"/>
</dbReference>
<dbReference type="PANTHER" id="PTHR30050">
    <property type="entry name" value="CHROMOSOMAL REPLICATION INITIATOR PROTEIN DNAA"/>
    <property type="match status" value="1"/>
</dbReference>
<dbReference type="PATRIC" id="fig|1197325.3.peg.1"/>
<dbReference type="EMBL" id="CP003703">
    <property type="protein sequence ID" value="AFN64811.1"/>
    <property type="molecule type" value="Genomic_DNA"/>
</dbReference>